<dbReference type="EMBL" id="JABSTV010001248">
    <property type="protein sequence ID" value="KAH7967893.1"/>
    <property type="molecule type" value="Genomic_DNA"/>
</dbReference>
<dbReference type="InterPro" id="IPR051458">
    <property type="entry name" value="Cyt/Met_Dipeptidase"/>
</dbReference>
<dbReference type="PANTHER" id="PTHR43270">
    <property type="entry name" value="BETA-ALA-HIS DIPEPTIDASE"/>
    <property type="match status" value="1"/>
</dbReference>
<name>A0A9D4Q4N2_RHISA</name>
<evidence type="ECO:0000259" key="4">
    <source>
        <dbReference type="Pfam" id="PF07687"/>
    </source>
</evidence>
<keyword evidence="2" id="KW-0479">Metal-binding</keyword>
<sequence length="393" mass="43128">MVFVPSLYLSGDLLHVEASGPSLDVSTILQEQGVHVTEAPLGDQQLPDGSKVPLPPLLLATLGQEATKKTLCVYGHLDVYPARKEDGWTADPFLPTEQDGRLFARGVASVKGPLVAWIAALYAFRKSAAKAAPVNLKFLIESMEEVGSQGLDSYLAANAKEDFFKGINFVCIADGFWLNQRTPCLSYGLRGLCSFNVEIGSAKSDLESGADGGALREAMSDVVFLLDSLMGTRGHVAIEGFHEDVAPITDTEWKLYEHVDFDPVEYQSKHGIRRITIDDRLQLLMRKWRYPSLTIHGIEGAHSSICEKTVIPGRVVGKFSVCTVPNQTCQKVCDCVTRHLERQYAKRNSPNSFKVTMTQSTETWSSARHRPHTKAAAAAVRHTQQLGLTTLDA</sequence>
<gene>
    <name evidence="5" type="ORF">HPB52_003800</name>
</gene>
<organism evidence="5 6">
    <name type="scientific">Rhipicephalus sanguineus</name>
    <name type="common">Brown dog tick</name>
    <name type="synonym">Ixodes sanguineus</name>
    <dbReference type="NCBI Taxonomy" id="34632"/>
    <lineage>
        <taxon>Eukaryota</taxon>
        <taxon>Metazoa</taxon>
        <taxon>Ecdysozoa</taxon>
        <taxon>Arthropoda</taxon>
        <taxon>Chelicerata</taxon>
        <taxon>Arachnida</taxon>
        <taxon>Acari</taxon>
        <taxon>Parasitiformes</taxon>
        <taxon>Ixodida</taxon>
        <taxon>Ixodoidea</taxon>
        <taxon>Ixodidae</taxon>
        <taxon>Rhipicephalinae</taxon>
        <taxon>Rhipicephalus</taxon>
        <taxon>Rhipicephalus</taxon>
    </lineage>
</organism>
<keyword evidence="6" id="KW-1185">Reference proteome</keyword>
<feature type="domain" description="Peptidase M20 dimerisation" evidence="4">
    <location>
        <begin position="187"/>
        <end position="346"/>
    </location>
</feature>
<proteinExistence type="predicted"/>
<dbReference type="GO" id="GO:0046872">
    <property type="term" value="F:metal ion binding"/>
    <property type="evidence" value="ECO:0007669"/>
    <property type="project" value="UniProtKB-KW"/>
</dbReference>
<reference evidence="5" key="1">
    <citation type="journal article" date="2020" name="Cell">
        <title>Large-Scale Comparative Analyses of Tick Genomes Elucidate Their Genetic Diversity and Vector Capacities.</title>
        <authorList>
            <consortium name="Tick Genome and Microbiome Consortium (TIGMIC)"/>
            <person name="Jia N."/>
            <person name="Wang J."/>
            <person name="Shi W."/>
            <person name="Du L."/>
            <person name="Sun Y."/>
            <person name="Zhan W."/>
            <person name="Jiang J.F."/>
            <person name="Wang Q."/>
            <person name="Zhang B."/>
            <person name="Ji P."/>
            <person name="Bell-Sakyi L."/>
            <person name="Cui X.M."/>
            <person name="Yuan T.T."/>
            <person name="Jiang B.G."/>
            <person name="Yang W.F."/>
            <person name="Lam T.T."/>
            <person name="Chang Q.C."/>
            <person name="Ding S.J."/>
            <person name="Wang X.J."/>
            <person name="Zhu J.G."/>
            <person name="Ruan X.D."/>
            <person name="Zhao L."/>
            <person name="Wei J.T."/>
            <person name="Ye R.Z."/>
            <person name="Que T.C."/>
            <person name="Du C.H."/>
            <person name="Zhou Y.H."/>
            <person name="Cheng J.X."/>
            <person name="Dai P.F."/>
            <person name="Guo W.B."/>
            <person name="Han X.H."/>
            <person name="Huang E.J."/>
            <person name="Li L.F."/>
            <person name="Wei W."/>
            <person name="Gao Y.C."/>
            <person name="Liu J.Z."/>
            <person name="Shao H.Z."/>
            <person name="Wang X."/>
            <person name="Wang C.C."/>
            <person name="Yang T.C."/>
            <person name="Huo Q.B."/>
            <person name="Li W."/>
            <person name="Chen H.Y."/>
            <person name="Chen S.E."/>
            <person name="Zhou L.G."/>
            <person name="Ni X.B."/>
            <person name="Tian J.H."/>
            <person name="Sheng Y."/>
            <person name="Liu T."/>
            <person name="Pan Y.S."/>
            <person name="Xia L.Y."/>
            <person name="Li J."/>
            <person name="Zhao F."/>
            <person name="Cao W.C."/>
        </authorList>
    </citation>
    <scope>NUCLEOTIDE SEQUENCE</scope>
    <source>
        <strain evidence="5">Rsan-2018</strain>
    </source>
</reference>
<dbReference type="VEuPathDB" id="VectorBase:RSAN_027530"/>
<dbReference type="GO" id="GO:0008233">
    <property type="term" value="F:peptidase activity"/>
    <property type="evidence" value="ECO:0007669"/>
    <property type="project" value="UniProtKB-KW"/>
</dbReference>
<reference evidence="5" key="2">
    <citation type="submission" date="2021-09" db="EMBL/GenBank/DDBJ databases">
        <authorList>
            <person name="Jia N."/>
            <person name="Wang J."/>
            <person name="Shi W."/>
            <person name="Du L."/>
            <person name="Sun Y."/>
            <person name="Zhan W."/>
            <person name="Jiang J."/>
            <person name="Wang Q."/>
            <person name="Zhang B."/>
            <person name="Ji P."/>
            <person name="Sakyi L.B."/>
            <person name="Cui X."/>
            <person name="Yuan T."/>
            <person name="Jiang B."/>
            <person name="Yang W."/>
            <person name="Lam T.T.-Y."/>
            <person name="Chang Q."/>
            <person name="Ding S."/>
            <person name="Wang X."/>
            <person name="Zhu J."/>
            <person name="Ruan X."/>
            <person name="Zhao L."/>
            <person name="Wei J."/>
            <person name="Que T."/>
            <person name="Du C."/>
            <person name="Cheng J."/>
            <person name="Dai P."/>
            <person name="Han X."/>
            <person name="Huang E."/>
            <person name="Gao Y."/>
            <person name="Liu J."/>
            <person name="Shao H."/>
            <person name="Ye R."/>
            <person name="Li L."/>
            <person name="Wei W."/>
            <person name="Wang X."/>
            <person name="Wang C."/>
            <person name="Huo Q."/>
            <person name="Li W."/>
            <person name="Guo W."/>
            <person name="Chen H."/>
            <person name="Chen S."/>
            <person name="Zhou L."/>
            <person name="Zhou L."/>
            <person name="Ni X."/>
            <person name="Tian J."/>
            <person name="Zhou Y."/>
            <person name="Sheng Y."/>
            <person name="Liu T."/>
            <person name="Pan Y."/>
            <person name="Xia L."/>
            <person name="Li J."/>
            <person name="Zhao F."/>
            <person name="Cao W."/>
        </authorList>
    </citation>
    <scope>NUCLEOTIDE SEQUENCE</scope>
    <source>
        <strain evidence="5">Rsan-2018</strain>
        <tissue evidence="5">Larvae</tissue>
    </source>
</reference>
<evidence type="ECO:0000256" key="2">
    <source>
        <dbReference type="ARBA" id="ARBA00022723"/>
    </source>
</evidence>
<dbReference type="Gene3D" id="3.30.70.360">
    <property type="match status" value="1"/>
</dbReference>
<dbReference type="PANTHER" id="PTHR43270:SF4">
    <property type="entry name" value="CARNOSINE DIPEPTIDASE 2, ISOFORM A"/>
    <property type="match status" value="1"/>
</dbReference>
<evidence type="ECO:0000313" key="6">
    <source>
        <dbReference type="Proteomes" id="UP000821837"/>
    </source>
</evidence>
<dbReference type="Gene3D" id="3.40.630.10">
    <property type="entry name" value="Zn peptidases"/>
    <property type="match status" value="1"/>
</dbReference>
<keyword evidence="1" id="KW-0645">Protease</keyword>
<keyword evidence="3" id="KW-0378">Hydrolase</keyword>
<dbReference type="InterPro" id="IPR002933">
    <property type="entry name" value="Peptidase_M20"/>
</dbReference>
<dbReference type="InterPro" id="IPR011650">
    <property type="entry name" value="Peptidase_M20_dimer"/>
</dbReference>
<dbReference type="Pfam" id="PF07687">
    <property type="entry name" value="M20_dimer"/>
    <property type="match status" value="1"/>
</dbReference>
<evidence type="ECO:0000256" key="1">
    <source>
        <dbReference type="ARBA" id="ARBA00022670"/>
    </source>
</evidence>
<evidence type="ECO:0000256" key="3">
    <source>
        <dbReference type="ARBA" id="ARBA00022801"/>
    </source>
</evidence>
<evidence type="ECO:0000313" key="5">
    <source>
        <dbReference type="EMBL" id="KAH7967893.1"/>
    </source>
</evidence>
<comment type="caution">
    <text evidence="5">The sequence shown here is derived from an EMBL/GenBank/DDBJ whole genome shotgun (WGS) entry which is preliminary data.</text>
</comment>
<dbReference type="Proteomes" id="UP000821837">
    <property type="component" value="Unassembled WGS sequence"/>
</dbReference>
<dbReference type="SUPFAM" id="SSF53187">
    <property type="entry name" value="Zn-dependent exopeptidases"/>
    <property type="match status" value="1"/>
</dbReference>
<accession>A0A9D4Q4N2</accession>
<protein>
    <recommendedName>
        <fullName evidence="4">Peptidase M20 dimerisation domain-containing protein</fullName>
    </recommendedName>
</protein>
<dbReference type="AlphaFoldDB" id="A0A9D4Q4N2"/>
<dbReference type="GO" id="GO:0006508">
    <property type="term" value="P:proteolysis"/>
    <property type="evidence" value="ECO:0007669"/>
    <property type="project" value="UniProtKB-KW"/>
</dbReference>
<dbReference type="Pfam" id="PF01546">
    <property type="entry name" value="Peptidase_M20"/>
    <property type="match status" value="1"/>
</dbReference>